<evidence type="ECO:0000313" key="2">
    <source>
        <dbReference type="Proteomes" id="UP000799755"/>
    </source>
</evidence>
<accession>A0ACB6QSN2</accession>
<gene>
    <name evidence="1" type="ORF">BDR25DRAFT_355755</name>
</gene>
<comment type="caution">
    <text evidence="1">The sequence shown here is derived from an EMBL/GenBank/DDBJ whole genome shotgun (WGS) entry which is preliminary data.</text>
</comment>
<name>A0ACB6QSN2_9PLEO</name>
<organism evidence="1 2">
    <name type="scientific">Lindgomyces ingoldianus</name>
    <dbReference type="NCBI Taxonomy" id="673940"/>
    <lineage>
        <taxon>Eukaryota</taxon>
        <taxon>Fungi</taxon>
        <taxon>Dikarya</taxon>
        <taxon>Ascomycota</taxon>
        <taxon>Pezizomycotina</taxon>
        <taxon>Dothideomycetes</taxon>
        <taxon>Pleosporomycetidae</taxon>
        <taxon>Pleosporales</taxon>
        <taxon>Lindgomycetaceae</taxon>
        <taxon>Lindgomyces</taxon>
    </lineage>
</organism>
<dbReference type="EMBL" id="MU003509">
    <property type="protein sequence ID" value="KAF2470029.1"/>
    <property type="molecule type" value="Genomic_DNA"/>
</dbReference>
<reference evidence="1" key="1">
    <citation type="journal article" date="2020" name="Stud. Mycol.">
        <title>101 Dothideomycetes genomes: a test case for predicting lifestyles and emergence of pathogens.</title>
        <authorList>
            <person name="Haridas S."/>
            <person name="Albert R."/>
            <person name="Binder M."/>
            <person name="Bloem J."/>
            <person name="Labutti K."/>
            <person name="Salamov A."/>
            <person name="Andreopoulos B."/>
            <person name="Baker S."/>
            <person name="Barry K."/>
            <person name="Bills G."/>
            <person name="Bluhm B."/>
            <person name="Cannon C."/>
            <person name="Castanera R."/>
            <person name="Culley D."/>
            <person name="Daum C."/>
            <person name="Ezra D."/>
            <person name="Gonzalez J."/>
            <person name="Henrissat B."/>
            <person name="Kuo A."/>
            <person name="Liang C."/>
            <person name="Lipzen A."/>
            <person name="Lutzoni F."/>
            <person name="Magnuson J."/>
            <person name="Mondo S."/>
            <person name="Nolan M."/>
            <person name="Ohm R."/>
            <person name="Pangilinan J."/>
            <person name="Park H.-J."/>
            <person name="Ramirez L."/>
            <person name="Alfaro M."/>
            <person name="Sun H."/>
            <person name="Tritt A."/>
            <person name="Yoshinaga Y."/>
            <person name="Zwiers L.-H."/>
            <person name="Turgeon B."/>
            <person name="Goodwin S."/>
            <person name="Spatafora J."/>
            <person name="Crous P."/>
            <person name="Grigoriev I."/>
        </authorList>
    </citation>
    <scope>NUCLEOTIDE SEQUENCE</scope>
    <source>
        <strain evidence="1">ATCC 200398</strain>
    </source>
</reference>
<keyword evidence="2" id="KW-1185">Reference proteome</keyword>
<evidence type="ECO:0000313" key="1">
    <source>
        <dbReference type="EMBL" id="KAF2470029.1"/>
    </source>
</evidence>
<protein>
    <submittedName>
        <fullName evidence="1">Uncharacterized protein</fullName>
    </submittedName>
</protein>
<sequence length="270" mass="29871">MVMECVVGTMTCQYGLEYFINAPGLGSNLIFNITTDIFNPNRFRPDADSLILSIVSSQHLILLRTALISYTVRFFSVGLMRVSFLLRAFNDALNIVSQSWVRYLGFFQDPELAPKETAAGPHVVSQEPWAKFPAIEPIKGYNVLILLHIGRPHSSTLFQTSLIRGMFIEDLNKSVFSGYAMLVIKVLDMPLGGDGHYYFSISFVSSRPTEADVPFSVKSIDGSLNAGLVDKRVVILWITIIGGSANGGSVLAQPFKMNEYKTVCLVNSRT</sequence>
<dbReference type="Proteomes" id="UP000799755">
    <property type="component" value="Unassembled WGS sequence"/>
</dbReference>
<proteinExistence type="predicted"/>